<keyword evidence="1" id="KW-0472">Membrane</keyword>
<dbReference type="EMBL" id="CP101118">
    <property type="protein sequence ID" value="WZF88553.1"/>
    <property type="molecule type" value="Genomic_DNA"/>
</dbReference>
<name>A0ABZ2W1D4_9GAMM</name>
<keyword evidence="1" id="KW-0812">Transmembrane</keyword>
<protein>
    <recommendedName>
        <fullName evidence="4">Transmembrane protein</fullName>
    </recommendedName>
</protein>
<keyword evidence="1" id="KW-1133">Transmembrane helix</keyword>
<keyword evidence="3" id="KW-1185">Reference proteome</keyword>
<reference evidence="2 3" key="1">
    <citation type="submission" date="2022-07" db="EMBL/GenBank/DDBJ databases">
        <title>A copper resistant bacterium isolated from sediment samples of deep sea hydrothermal areas.</title>
        <authorList>
            <person name="Zeng X."/>
        </authorList>
    </citation>
    <scope>NUCLEOTIDE SEQUENCE [LARGE SCALE GENOMIC DNA]</scope>
    <source>
        <strain evidence="3">CuT 6</strain>
    </source>
</reference>
<evidence type="ECO:0008006" key="4">
    <source>
        <dbReference type="Google" id="ProtNLM"/>
    </source>
</evidence>
<organism evidence="2 3">
    <name type="scientific">Marinobacter metalliresistant</name>
    <dbReference type="NCBI Taxonomy" id="2961995"/>
    <lineage>
        <taxon>Bacteria</taxon>
        <taxon>Pseudomonadati</taxon>
        <taxon>Pseudomonadota</taxon>
        <taxon>Gammaproteobacteria</taxon>
        <taxon>Pseudomonadales</taxon>
        <taxon>Marinobacteraceae</taxon>
        <taxon>Marinobacter</taxon>
    </lineage>
</organism>
<feature type="transmembrane region" description="Helical" evidence="1">
    <location>
        <begin position="870"/>
        <end position="891"/>
    </location>
</feature>
<gene>
    <name evidence="2" type="ORF">NLK58_19995</name>
</gene>
<accession>A0ABZ2W1D4</accession>
<dbReference type="Proteomes" id="UP001475781">
    <property type="component" value="Chromosome"/>
</dbReference>
<proteinExistence type="predicted"/>
<evidence type="ECO:0000256" key="1">
    <source>
        <dbReference type="SAM" id="Phobius"/>
    </source>
</evidence>
<feature type="transmembrane region" description="Helical" evidence="1">
    <location>
        <begin position="842"/>
        <end position="864"/>
    </location>
</feature>
<dbReference type="RefSeq" id="WP_341581598.1">
    <property type="nucleotide sequence ID" value="NZ_CP101118.1"/>
</dbReference>
<feature type="transmembrane region" description="Helical" evidence="1">
    <location>
        <begin position="807"/>
        <end position="830"/>
    </location>
</feature>
<dbReference type="CDD" id="cd20705">
    <property type="entry name" value="MIX_I"/>
    <property type="match status" value="1"/>
</dbReference>
<sequence>MTDTVAFSDECKERSVCRKAEYDETNPHDLVLTIPKRKGGQIAIPLIKNARSNVEREDHQENTLLRVKPLAEVESTLPVTVGYGAPVNQGKAVAMLRPGFLYVFCRDRLWRELQIGPDSRLSDVDLANARESINDLNSSLRIERPAEGEWLDDVLLPVFLESQAVLHDFRMAYSEVQWDWSYIQALEEDERTRTARTTGVGHAWAVTTVDSLSFRTGFPASRIEDVPELRARDLGVELMLENPRDFLPTFEQPSDSELCSKLAKRLKDNQEEGDESVGLGIQCDPGNDMLADLRGQRGLACVALPDPLFRLRHSLAQLQLALHYLDAVDVSIQKNPMAHSAMLIRQAVFDPLPNGSPSALANYAKAIDREKLDNVLHTAEKNHAIRIIERHVDGLLDMIKGRKLDPVFDDYRECRDVAICEAYLLIADKLNILQQIPGVLKAQGVASRNHVFTGLRQWIVAGDFLEKWAPAADESTKEHESDSSAISPFERLRQLAQQQAEIDEALLNRLNVQSLVHLEKQVRENDAGNSSAIKGVANAGKVGGMISGALNEWSTSILTVCKRLVEEDVIQSLEIQRIMQRVSSNLVLADPTLRGIDVMGRTGAMEQRIIVGVSGHGLKRGLTDFDRTEGLLTRSKDYLYADLLDETGNRMASTSPGRAAEALDEAIKKVAGSAFVFSAPAGHPEAHKLSLLKVDYAKQVGQVVDGPAVSHGLVVLAAFNVFLEAQSLRKAVKSDQGNVPLAVTKLLAGAGSELLAASLKLSEVLGRSSAATGATARVHQIAVRPLFDMKNWTFIGSLLKRSGASTLVRVAGLATFVAGGVGAGLSYWDMRISMTNKDFDTATGHAIAMTGSLVVLSSPLMHGLLAIPGWGWAIFGLVMTVGGGLYAGAATDDAFEKLLKRGPWGTYPDGALPGRDDQAYYSQLLALLSPVQVTAQRYEEVEQDPALAHPDYPPKADDYVITLQFPLVSRLRIYRKGGGGLTDSPFRLVVQEVAYQSSTATAVAPGSTDSVSDTQMLKVTPLTKVTARQSLPNQSAVRFLVRREIQDSSYQGLFYEETVTTQVRVGLQATLDTELGPLVFPAPVLGDYEPFDVTQHSQPPSKVRSVLNPYSQPQSPYWYFTEVST</sequence>
<evidence type="ECO:0000313" key="3">
    <source>
        <dbReference type="Proteomes" id="UP001475781"/>
    </source>
</evidence>
<evidence type="ECO:0000313" key="2">
    <source>
        <dbReference type="EMBL" id="WZF88553.1"/>
    </source>
</evidence>